<keyword evidence="2" id="KW-0067">ATP-binding</keyword>
<sequence>MSEVRIISRLRPWNLVLLVGWCFGGGGGDDLLLVYELVRKGSVDRHLYDTDKKLAWGRGREETESCVVHRDVKPSNVMLDASFAAKLGDFGLARAVVEDGRWSRTTAAAAGTTGYVDPECLSTGRTSVGSDVYSFGIVLLEIACGRPVPRGDAVEREHAPPGAQGLGAP</sequence>
<dbReference type="PROSITE" id="PS00108">
    <property type="entry name" value="PROTEIN_KINASE_ST"/>
    <property type="match status" value="1"/>
</dbReference>
<dbReference type="InParanoid" id="A0A1D6KFY5"/>
<organism evidence="3">
    <name type="scientific">Zea mays</name>
    <name type="common">Maize</name>
    <dbReference type="NCBI Taxonomy" id="4577"/>
    <lineage>
        <taxon>Eukaryota</taxon>
        <taxon>Viridiplantae</taxon>
        <taxon>Streptophyta</taxon>
        <taxon>Embryophyta</taxon>
        <taxon>Tracheophyta</taxon>
        <taxon>Spermatophyta</taxon>
        <taxon>Magnoliopsida</taxon>
        <taxon>Liliopsida</taxon>
        <taxon>Poales</taxon>
        <taxon>Poaceae</taxon>
        <taxon>PACMAD clade</taxon>
        <taxon>Panicoideae</taxon>
        <taxon>Andropogonodae</taxon>
        <taxon>Andropogoneae</taxon>
        <taxon>Tripsacinae</taxon>
        <taxon>Zea</taxon>
    </lineage>
</organism>
<protein>
    <submittedName>
        <fullName evidence="3">Uncharacterized protein</fullName>
    </submittedName>
</protein>
<dbReference type="InterPro" id="IPR050528">
    <property type="entry name" value="L-type_Lectin-RKs"/>
</dbReference>
<dbReference type="SMR" id="A0A1D6KFY5"/>
<dbReference type="GO" id="GO:0004672">
    <property type="term" value="F:protein kinase activity"/>
    <property type="evidence" value="ECO:0007669"/>
    <property type="project" value="InterPro"/>
</dbReference>
<dbReference type="STRING" id="4577.A0A1D6KFY5"/>
<dbReference type="InterPro" id="IPR011009">
    <property type="entry name" value="Kinase-like_dom_sf"/>
</dbReference>
<dbReference type="Gene3D" id="1.10.510.10">
    <property type="entry name" value="Transferase(Phosphotransferase) domain 1"/>
    <property type="match status" value="1"/>
</dbReference>
<evidence type="ECO:0000256" key="1">
    <source>
        <dbReference type="ARBA" id="ARBA00022741"/>
    </source>
</evidence>
<dbReference type="PANTHER" id="PTHR27007">
    <property type="match status" value="1"/>
</dbReference>
<reference evidence="3" key="1">
    <citation type="submission" date="2015-12" db="EMBL/GenBank/DDBJ databases">
        <title>Update maize B73 reference genome by single molecule sequencing technologies.</title>
        <authorList>
            <consortium name="Maize Genome Sequencing Project"/>
            <person name="Ware D."/>
        </authorList>
    </citation>
    <scope>NUCLEOTIDE SEQUENCE [LARGE SCALE GENOMIC DNA]</scope>
    <source>
        <tissue evidence="3">Seedling</tissue>
    </source>
</reference>
<proteinExistence type="predicted"/>
<gene>
    <name evidence="3" type="ORF">ZEAMMB73_Zm00001d031020</name>
</gene>
<evidence type="ECO:0000313" key="3">
    <source>
        <dbReference type="EMBL" id="ONM01999.1"/>
    </source>
</evidence>
<dbReference type="PROSITE" id="PS50011">
    <property type="entry name" value="PROTEIN_KINASE_DOM"/>
    <property type="match status" value="1"/>
</dbReference>
<dbReference type="SUPFAM" id="SSF56112">
    <property type="entry name" value="Protein kinase-like (PK-like)"/>
    <property type="match status" value="1"/>
</dbReference>
<dbReference type="AlphaFoldDB" id="A0A1D6KFY5"/>
<dbReference type="OMA" id="MYIHEEC"/>
<name>A0A1D6KFY5_MAIZE</name>
<dbReference type="InterPro" id="IPR001245">
    <property type="entry name" value="Ser-Thr/Tyr_kinase_cat_dom"/>
</dbReference>
<dbReference type="Pfam" id="PF07714">
    <property type="entry name" value="PK_Tyr_Ser-Thr"/>
    <property type="match status" value="1"/>
</dbReference>
<dbReference type="InterPro" id="IPR008271">
    <property type="entry name" value="Ser/Thr_kinase_AS"/>
</dbReference>
<dbReference type="SMART" id="SM00220">
    <property type="entry name" value="S_TKc"/>
    <property type="match status" value="1"/>
</dbReference>
<dbReference type="GO" id="GO:0051707">
    <property type="term" value="P:response to other organism"/>
    <property type="evidence" value="ECO:0007669"/>
    <property type="project" value="UniProtKB-ARBA"/>
</dbReference>
<evidence type="ECO:0000256" key="2">
    <source>
        <dbReference type="ARBA" id="ARBA00022840"/>
    </source>
</evidence>
<keyword evidence="1" id="KW-0547">Nucleotide-binding</keyword>
<dbReference type="InterPro" id="IPR000719">
    <property type="entry name" value="Prot_kinase_dom"/>
</dbReference>
<dbReference type="EMBL" id="CM007647">
    <property type="protein sequence ID" value="ONM01999.1"/>
    <property type="molecule type" value="Genomic_DNA"/>
</dbReference>
<dbReference type="GO" id="GO:0005524">
    <property type="term" value="F:ATP binding"/>
    <property type="evidence" value="ECO:0007669"/>
    <property type="project" value="UniProtKB-KW"/>
</dbReference>
<accession>A0A1D6KFY5</accession>